<evidence type="ECO:0000256" key="5">
    <source>
        <dbReference type="HAMAP-Rule" id="MF_01328"/>
    </source>
</evidence>
<dbReference type="NCBIfam" id="TIGR03953">
    <property type="entry name" value="rplD_bact"/>
    <property type="match status" value="1"/>
</dbReference>
<keyword evidence="5" id="KW-0699">rRNA-binding</keyword>
<keyword evidence="2 5" id="KW-0689">Ribosomal protein</keyword>
<comment type="subunit">
    <text evidence="5">Part of the 50S ribosomal subunit.</text>
</comment>
<reference evidence="7 8" key="1">
    <citation type="submission" date="2019-10" db="EMBL/GenBank/DDBJ databases">
        <title>Extracellular Electron Transfer in a Candidatus Methanoperedens spp. Enrichment Culture.</title>
        <authorList>
            <person name="Berger S."/>
            <person name="Rangel Shaw D."/>
            <person name="Berben T."/>
            <person name="In 'T Zandt M."/>
            <person name="Frank J."/>
            <person name="Reimann J."/>
            <person name="Jetten M.S.M."/>
            <person name="Welte C.U."/>
        </authorList>
    </citation>
    <scope>NUCLEOTIDE SEQUENCE [LARGE SCALE GENOMIC DNA]</scope>
    <source>
        <strain evidence="7">SB12</strain>
    </source>
</reference>
<comment type="similarity">
    <text evidence="1 5">Belongs to the universal ribosomal protein uL4 family.</text>
</comment>
<dbReference type="Gene3D" id="3.40.1370.10">
    <property type="match status" value="1"/>
</dbReference>
<dbReference type="GO" id="GO:1990904">
    <property type="term" value="C:ribonucleoprotein complex"/>
    <property type="evidence" value="ECO:0007669"/>
    <property type="project" value="UniProtKB-KW"/>
</dbReference>
<dbReference type="GO" id="GO:0005840">
    <property type="term" value="C:ribosome"/>
    <property type="evidence" value="ECO:0007669"/>
    <property type="project" value="UniProtKB-KW"/>
</dbReference>
<dbReference type="PANTHER" id="PTHR10746:SF6">
    <property type="entry name" value="LARGE RIBOSOMAL SUBUNIT PROTEIN UL4M"/>
    <property type="match status" value="1"/>
</dbReference>
<evidence type="ECO:0000256" key="4">
    <source>
        <dbReference type="ARBA" id="ARBA00035244"/>
    </source>
</evidence>
<proteinExistence type="inferred from homology"/>
<feature type="compositionally biased region" description="Polar residues" evidence="6">
    <location>
        <begin position="68"/>
        <end position="80"/>
    </location>
</feature>
<evidence type="ECO:0000256" key="1">
    <source>
        <dbReference type="ARBA" id="ARBA00010528"/>
    </source>
</evidence>
<sequence length="208" mass="22999">MKYIVIDKSGARGAEKELPAELAVKEISFPLIHEVVEIERNNRRQGTHSTKTKAMVSGGGKKPWRQKGTGSARQGSTRNPQFRGGGVAHGPQPRDYSKEIPRAKRKNGLKHILAHKANLNSLFVIDGLKLEDYSTKVAYEILKKANILPSETVCFVFADGDQFVEPSVRNIQLVQAMNAKRLQAPELYHNSALVMTSEAFDAVSASFK</sequence>
<dbReference type="Pfam" id="PF00573">
    <property type="entry name" value="Ribosomal_L4"/>
    <property type="match status" value="1"/>
</dbReference>
<comment type="function">
    <text evidence="5">One of the primary rRNA binding proteins, this protein initially binds near the 5'-end of the 23S rRNA. It is important during the early stages of 50S assembly. It makes multiple contacts with different domains of the 23S rRNA in the assembled 50S subunit and ribosome.</text>
</comment>
<dbReference type="PANTHER" id="PTHR10746">
    <property type="entry name" value="50S RIBOSOMAL PROTEIN L4"/>
    <property type="match status" value="1"/>
</dbReference>
<dbReference type="InterPro" id="IPR013005">
    <property type="entry name" value="Ribosomal_uL4-like"/>
</dbReference>
<evidence type="ECO:0000313" key="8">
    <source>
        <dbReference type="Proteomes" id="UP000460298"/>
    </source>
</evidence>
<keyword evidence="3 5" id="KW-0687">Ribonucleoprotein</keyword>
<evidence type="ECO:0000256" key="6">
    <source>
        <dbReference type="SAM" id="MobiDB-lite"/>
    </source>
</evidence>
<evidence type="ECO:0000313" key="7">
    <source>
        <dbReference type="EMBL" id="KAB2930209.1"/>
    </source>
</evidence>
<dbReference type="InterPro" id="IPR023574">
    <property type="entry name" value="Ribosomal_uL4_dom_sf"/>
</dbReference>
<dbReference type="Proteomes" id="UP000460298">
    <property type="component" value="Unassembled WGS sequence"/>
</dbReference>
<dbReference type="AlphaFoldDB" id="A0A833GYM3"/>
<dbReference type="InterPro" id="IPR002136">
    <property type="entry name" value="Ribosomal_uL4"/>
</dbReference>
<dbReference type="HAMAP" id="MF_01328_B">
    <property type="entry name" value="Ribosomal_uL4_B"/>
    <property type="match status" value="1"/>
</dbReference>
<dbReference type="SUPFAM" id="SSF52166">
    <property type="entry name" value="Ribosomal protein L4"/>
    <property type="match status" value="1"/>
</dbReference>
<dbReference type="GO" id="GO:0003735">
    <property type="term" value="F:structural constituent of ribosome"/>
    <property type="evidence" value="ECO:0007669"/>
    <property type="project" value="InterPro"/>
</dbReference>
<keyword evidence="5" id="KW-0694">RNA-binding</keyword>
<comment type="caution">
    <text evidence="7">The sequence shown here is derived from an EMBL/GenBank/DDBJ whole genome shotgun (WGS) entry which is preliminary data.</text>
</comment>
<gene>
    <name evidence="5 7" type="primary">rplD</name>
    <name evidence="7" type="ORF">F9K24_17375</name>
</gene>
<organism evidence="7 8">
    <name type="scientific">Leptonema illini</name>
    <dbReference type="NCBI Taxonomy" id="183"/>
    <lineage>
        <taxon>Bacteria</taxon>
        <taxon>Pseudomonadati</taxon>
        <taxon>Spirochaetota</taxon>
        <taxon>Spirochaetia</taxon>
        <taxon>Leptospirales</taxon>
        <taxon>Leptospiraceae</taxon>
        <taxon>Leptonema</taxon>
    </lineage>
</organism>
<dbReference type="GO" id="GO:0019843">
    <property type="term" value="F:rRNA binding"/>
    <property type="evidence" value="ECO:0007669"/>
    <property type="project" value="UniProtKB-UniRule"/>
</dbReference>
<accession>A0A833GYM3</accession>
<name>A0A833GYM3_9LEPT</name>
<dbReference type="GO" id="GO:0006412">
    <property type="term" value="P:translation"/>
    <property type="evidence" value="ECO:0007669"/>
    <property type="project" value="UniProtKB-UniRule"/>
</dbReference>
<evidence type="ECO:0000256" key="2">
    <source>
        <dbReference type="ARBA" id="ARBA00022980"/>
    </source>
</evidence>
<dbReference type="EMBL" id="WBUI01000022">
    <property type="protein sequence ID" value="KAB2930209.1"/>
    <property type="molecule type" value="Genomic_DNA"/>
</dbReference>
<feature type="region of interest" description="Disordered" evidence="6">
    <location>
        <begin position="42"/>
        <end position="98"/>
    </location>
</feature>
<evidence type="ECO:0000256" key="3">
    <source>
        <dbReference type="ARBA" id="ARBA00023274"/>
    </source>
</evidence>
<protein>
    <recommendedName>
        <fullName evidence="4 5">Large ribosomal subunit protein uL4</fullName>
    </recommendedName>
</protein>
<comment type="function">
    <text evidence="5">Forms part of the polypeptide exit tunnel.</text>
</comment>